<evidence type="ECO:0000313" key="3">
    <source>
        <dbReference type="Proteomes" id="UP001302676"/>
    </source>
</evidence>
<sequence length="284" mass="30958">MVNNDDEAIAEARYARLTFNAPLSLSHADTLLTHLDLTPATSVVDLGCGWGELLLRAAASVPSDSAEVTATFTGVDTDVTVLARARREVASQGLSPGKVTFVEQPAAAWTWTGTGTTTQPSRAICIGSSHAFGNTSSMLTHLTNLLSHPPEEDGHSPTITRALIGEMFWEEAAHHPNNPRAKTARAQFEDPDSNEENQIPSLAGLVEMCRAAGWTVLHLSVADQREWDEFESAHRAGLREWALLNGGRSPTRAEEVRREQDERERGYLEGYRGLLGFAYLVLGR</sequence>
<dbReference type="InterPro" id="IPR041698">
    <property type="entry name" value="Methyltransf_25"/>
</dbReference>
<dbReference type="Proteomes" id="UP001302676">
    <property type="component" value="Unassembled WGS sequence"/>
</dbReference>
<dbReference type="InterPro" id="IPR029063">
    <property type="entry name" value="SAM-dependent_MTases_sf"/>
</dbReference>
<evidence type="ECO:0000313" key="2">
    <source>
        <dbReference type="EMBL" id="KAK4145130.1"/>
    </source>
</evidence>
<evidence type="ECO:0000259" key="1">
    <source>
        <dbReference type="Pfam" id="PF13649"/>
    </source>
</evidence>
<protein>
    <submittedName>
        <fullName evidence="2">SAM-dependent methyltransferase</fullName>
    </submittedName>
</protein>
<dbReference type="SUPFAM" id="SSF53335">
    <property type="entry name" value="S-adenosyl-L-methionine-dependent methyltransferases"/>
    <property type="match status" value="1"/>
</dbReference>
<dbReference type="RefSeq" id="XP_062638501.1">
    <property type="nucleotide sequence ID" value="XM_062780184.1"/>
</dbReference>
<name>A0AAN6ZMU4_9PEZI</name>
<proteinExistence type="predicted"/>
<reference evidence="2" key="2">
    <citation type="submission" date="2023-05" db="EMBL/GenBank/DDBJ databases">
        <authorList>
            <consortium name="Lawrence Berkeley National Laboratory"/>
            <person name="Steindorff A."/>
            <person name="Hensen N."/>
            <person name="Bonometti L."/>
            <person name="Westerberg I."/>
            <person name="Brannstrom I.O."/>
            <person name="Guillou S."/>
            <person name="Cros-Aarteil S."/>
            <person name="Calhoun S."/>
            <person name="Haridas S."/>
            <person name="Kuo A."/>
            <person name="Mondo S."/>
            <person name="Pangilinan J."/>
            <person name="Riley R."/>
            <person name="Labutti K."/>
            <person name="Andreopoulos B."/>
            <person name="Lipzen A."/>
            <person name="Chen C."/>
            <person name="Yanf M."/>
            <person name="Daum C."/>
            <person name="Ng V."/>
            <person name="Clum A."/>
            <person name="Ohm R."/>
            <person name="Martin F."/>
            <person name="Silar P."/>
            <person name="Natvig D."/>
            <person name="Lalanne C."/>
            <person name="Gautier V."/>
            <person name="Ament-Velasquez S.L."/>
            <person name="Kruys A."/>
            <person name="Hutchinson M.I."/>
            <person name="Powell A.J."/>
            <person name="Barry K."/>
            <person name="Miller A.N."/>
            <person name="Grigoriev I.V."/>
            <person name="Debuchy R."/>
            <person name="Gladieux P."/>
            <person name="Thoren M.H."/>
            <person name="Johannesson H."/>
        </authorList>
    </citation>
    <scope>NUCLEOTIDE SEQUENCE</scope>
    <source>
        <strain evidence="2">CBS 141.50</strain>
    </source>
</reference>
<organism evidence="2 3">
    <name type="scientific">Dichotomopilus funicola</name>
    <dbReference type="NCBI Taxonomy" id="1934379"/>
    <lineage>
        <taxon>Eukaryota</taxon>
        <taxon>Fungi</taxon>
        <taxon>Dikarya</taxon>
        <taxon>Ascomycota</taxon>
        <taxon>Pezizomycotina</taxon>
        <taxon>Sordariomycetes</taxon>
        <taxon>Sordariomycetidae</taxon>
        <taxon>Sordariales</taxon>
        <taxon>Chaetomiaceae</taxon>
        <taxon>Dichotomopilus</taxon>
    </lineage>
</organism>
<dbReference type="EMBL" id="MU853571">
    <property type="protein sequence ID" value="KAK4145130.1"/>
    <property type="molecule type" value="Genomic_DNA"/>
</dbReference>
<comment type="caution">
    <text evidence="2">The sequence shown here is derived from an EMBL/GenBank/DDBJ whole genome shotgun (WGS) entry which is preliminary data.</text>
</comment>
<keyword evidence="2" id="KW-0808">Transferase</keyword>
<dbReference type="GeneID" id="87816797"/>
<keyword evidence="2" id="KW-0489">Methyltransferase</keyword>
<dbReference type="AlphaFoldDB" id="A0AAN6ZMU4"/>
<accession>A0AAN6ZMU4</accession>
<feature type="domain" description="Methyltransferase" evidence="1">
    <location>
        <begin position="43"/>
        <end position="111"/>
    </location>
</feature>
<dbReference type="Pfam" id="PF13649">
    <property type="entry name" value="Methyltransf_25"/>
    <property type="match status" value="1"/>
</dbReference>
<dbReference type="GO" id="GO:0008168">
    <property type="term" value="F:methyltransferase activity"/>
    <property type="evidence" value="ECO:0007669"/>
    <property type="project" value="UniProtKB-KW"/>
</dbReference>
<gene>
    <name evidence="2" type="ORF">C8A04DRAFT_27131</name>
</gene>
<keyword evidence="3" id="KW-1185">Reference proteome</keyword>
<reference evidence="2" key="1">
    <citation type="journal article" date="2023" name="Mol. Phylogenet. Evol.">
        <title>Genome-scale phylogeny and comparative genomics of the fungal order Sordariales.</title>
        <authorList>
            <person name="Hensen N."/>
            <person name="Bonometti L."/>
            <person name="Westerberg I."/>
            <person name="Brannstrom I.O."/>
            <person name="Guillou S."/>
            <person name="Cros-Aarteil S."/>
            <person name="Calhoun S."/>
            <person name="Haridas S."/>
            <person name="Kuo A."/>
            <person name="Mondo S."/>
            <person name="Pangilinan J."/>
            <person name="Riley R."/>
            <person name="LaButti K."/>
            <person name="Andreopoulos B."/>
            <person name="Lipzen A."/>
            <person name="Chen C."/>
            <person name="Yan M."/>
            <person name="Daum C."/>
            <person name="Ng V."/>
            <person name="Clum A."/>
            <person name="Steindorff A."/>
            <person name="Ohm R.A."/>
            <person name="Martin F."/>
            <person name="Silar P."/>
            <person name="Natvig D.O."/>
            <person name="Lalanne C."/>
            <person name="Gautier V."/>
            <person name="Ament-Velasquez S.L."/>
            <person name="Kruys A."/>
            <person name="Hutchinson M.I."/>
            <person name="Powell A.J."/>
            <person name="Barry K."/>
            <person name="Miller A.N."/>
            <person name="Grigoriev I.V."/>
            <person name="Debuchy R."/>
            <person name="Gladieux P."/>
            <person name="Hiltunen Thoren M."/>
            <person name="Johannesson H."/>
        </authorList>
    </citation>
    <scope>NUCLEOTIDE SEQUENCE</scope>
    <source>
        <strain evidence="2">CBS 141.50</strain>
    </source>
</reference>
<dbReference type="Gene3D" id="3.40.50.150">
    <property type="entry name" value="Vaccinia Virus protein VP39"/>
    <property type="match status" value="1"/>
</dbReference>
<dbReference type="GO" id="GO:0032259">
    <property type="term" value="P:methylation"/>
    <property type="evidence" value="ECO:0007669"/>
    <property type="project" value="UniProtKB-KW"/>
</dbReference>